<organism evidence="1">
    <name type="scientific">Anguilla anguilla</name>
    <name type="common">European freshwater eel</name>
    <name type="synonym">Muraena anguilla</name>
    <dbReference type="NCBI Taxonomy" id="7936"/>
    <lineage>
        <taxon>Eukaryota</taxon>
        <taxon>Metazoa</taxon>
        <taxon>Chordata</taxon>
        <taxon>Craniata</taxon>
        <taxon>Vertebrata</taxon>
        <taxon>Euteleostomi</taxon>
        <taxon>Actinopterygii</taxon>
        <taxon>Neopterygii</taxon>
        <taxon>Teleostei</taxon>
        <taxon>Anguilliformes</taxon>
        <taxon>Anguillidae</taxon>
        <taxon>Anguilla</taxon>
    </lineage>
</organism>
<name>A0A0E9V4T5_ANGAN</name>
<reference evidence="1" key="2">
    <citation type="journal article" date="2015" name="Fish Shellfish Immunol.">
        <title>Early steps in the European eel (Anguilla anguilla)-Vibrio vulnificus interaction in the gills: Role of the RtxA13 toxin.</title>
        <authorList>
            <person name="Callol A."/>
            <person name="Pajuelo D."/>
            <person name="Ebbesson L."/>
            <person name="Teles M."/>
            <person name="MacKenzie S."/>
            <person name="Amaro C."/>
        </authorList>
    </citation>
    <scope>NUCLEOTIDE SEQUENCE</scope>
</reference>
<accession>A0A0E9V4T5</accession>
<sequence>MHGQEQTRMPRRDGSCWRSDYHRWEVFKFLSPIVQGSCSLE</sequence>
<proteinExistence type="predicted"/>
<dbReference type="EMBL" id="GBXM01035566">
    <property type="protein sequence ID" value="JAH73011.1"/>
    <property type="molecule type" value="Transcribed_RNA"/>
</dbReference>
<protein>
    <submittedName>
        <fullName evidence="1">Uncharacterized protein</fullName>
    </submittedName>
</protein>
<dbReference type="AlphaFoldDB" id="A0A0E9V4T5"/>
<evidence type="ECO:0000313" key="1">
    <source>
        <dbReference type="EMBL" id="JAH73011.1"/>
    </source>
</evidence>
<reference evidence="1" key="1">
    <citation type="submission" date="2014-11" db="EMBL/GenBank/DDBJ databases">
        <authorList>
            <person name="Amaro Gonzalez C."/>
        </authorList>
    </citation>
    <scope>NUCLEOTIDE SEQUENCE</scope>
</reference>